<sequence>AEQFNLIVSEDKDFFDKKSKTHHRFHNIKLYVPKHDVYIEMQATLKNFTTLEGYTVIENPKLSHLFYEHIRAWKPNNSSEEELKQASDETLTKINDIICEWIDARDIKKIANRYKPHSEIRILKPPQLKEITEEIVHDANNTLLKLTKFVYDQLCKFNPRETKGQAIYVVLFEFFKRYIVGETNPASCVDVACILQESRKQELEEDIAILQALETYIPLQANNYAYTDNDANETNDSYNCHQHVLDLLAEGKEEKENEQKRQQVMILQGKSGSGKSLFCRYLEETLWSLYVNGSTTSIPVYISLPKCYDELNEKQIVHQALQMKQISKEILDTIRENISFVFILDGFDEIFDKYNKSNNNERYFFNRFNLGEWNAKIIVSCRSDELKDEEIKQVLIGSNNATSMIYLWPFSKEQMNGYIDKFVKMNKINKMNDNLDWTVQQYEETLKNYPNLNKMMEEPFSLRMILTILPLLMKQRSIGTKISKAQVYEVFNEQWIDIHVKNISNKLSELRIQTNTKKIKLAFQQYCQDLAFDMFIQENQVAADMPCTHYEILSKLDPNMIIENKYMDEKLEVKTNKSVASDVKTQDIWEKYFNGDSIAKYVLRRVGDSKYQFLHKSCQEYYAAQKIIFDIISWKPNNVDVNTNINNQFQQQFETNVPKFFINYKLLNEELGIIQFIAERIHDTNPIYTNLKSRLFRIIEASKNSENISIAAANAITILNSANVNMHYKNWDHIKIPHAILDHAFLERTNLNGANLDHASFYQTCLNNVNFTNASMNKVYFGEYAYLKGHAAIVDAVQFSPDGSNIVSCSHDSTIRIWDTSSGKQLQLLEGHSGVVNTVRFSPDGSKLVSCAWDYTVRMWDVSSGQQIQKWEEHSDSVNSALFSPDGSKIVSCSRDNTIRIWDVLSGKRIHLLKGHSANVNAVQFSSDGSKIASCSNDRTIRIWDVLSGEQLRMLEGHLDYVLGIQFSSNGSKLISFSNDKSIRVWDLLLCQQIHVLEGHLARINEIQLSSGDSKVLSCSEDKTMRIWDLSSGKQVQILEGHSGSVKVARFSLDGFRIISGSSDKTIRIWDVASGKQLQILGGHLDDVRGIEFFPKDSKILSYSSDKTIRIWDIGLEKKIQLTEGHSDSVNKVQFSPDGSKIVSCSLDKTVRLWDVQTGRQIQVFEGHSSNVRKVRFLSDGSKVISYSEDKTIRVWDAFSGKQLQMLKEHPNSLDRVQVSKGHPNRFGEIQPSPDNSKILSYLYADKLIRIWCISSGQLLQVLEGHSDEVRKVQFSPDGSKIVSCSNDKTVRLWDTMSGKQLQLFEGHTDSVTSVKLSSDGHKILSCAEDETIRLWDVSSGKQLLLLEGHSNGINGVQFSPDCLKILSCSLDGTVRLWDALSGEQLQNFRGHSHVVWNAQFLPDSTTIVSYSWDKTIRIWDVFSGKQIQLLEGHTGNISGVQVSPDGSKIVSCSDDRTIRLWGTNNKVDISKNNLIKCLWQVGIQSFGLSMKESVWKDTIGLTPQQKLLVDQRGGKF</sequence>
<feature type="repeat" description="WD" evidence="3">
    <location>
        <begin position="1347"/>
        <end position="1388"/>
    </location>
</feature>
<dbReference type="PANTHER" id="PTHR19879:SF9">
    <property type="entry name" value="TRANSCRIPTION INITIATION FACTOR TFIID SUBUNIT 5"/>
    <property type="match status" value="1"/>
</dbReference>
<dbReference type="InterPro" id="IPR027417">
    <property type="entry name" value="P-loop_NTPase"/>
</dbReference>
<dbReference type="Pfam" id="PF05729">
    <property type="entry name" value="NACHT"/>
    <property type="match status" value="1"/>
</dbReference>
<feature type="repeat" description="WD" evidence="3">
    <location>
        <begin position="955"/>
        <end position="988"/>
    </location>
</feature>
<dbReference type="PROSITE" id="PS50082">
    <property type="entry name" value="WD_REPEATS_2"/>
    <property type="match status" value="15"/>
</dbReference>
<feature type="repeat" description="WD" evidence="3">
    <location>
        <begin position="1039"/>
        <end position="1080"/>
    </location>
</feature>
<dbReference type="Gene3D" id="3.40.50.300">
    <property type="entry name" value="P-loop containing nucleotide triphosphate hydrolases"/>
    <property type="match status" value="1"/>
</dbReference>
<dbReference type="Gene3D" id="2.130.10.10">
    <property type="entry name" value="YVTN repeat-like/Quinoprotein amine dehydrogenase"/>
    <property type="match status" value="7"/>
</dbReference>
<evidence type="ECO:0000313" key="5">
    <source>
        <dbReference type="EMBL" id="ETO34311.1"/>
    </source>
</evidence>
<keyword evidence="1 3" id="KW-0853">WD repeat</keyword>
<name>X6P800_RETFI</name>
<reference evidence="5 6" key="1">
    <citation type="journal article" date="2013" name="Curr. Biol.">
        <title>The Genome of the Foraminiferan Reticulomyxa filosa.</title>
        <authorList>
            <person name="Glockner G."/>
            <person name="Hulsmann N."/>
            <person name="Schleicher M."/>
            <person name="Noegel A.A."/>
            <person name="Eichinger L."/>
            <person name="Gallinger C."/>
            <person name="Pawlowski J."/>
            <person name="Sierra R."/>
            <person name="Euteneuer U."/>
            <person name="Pillet L."/>
            <person name="Moustafa A."/>
            <person name="Platzer M."/>
            <person name="Groth M."/>
            <person name="Szafranski K."/>
            <person name="Schliwa M."/>
        </authorList>
    </citation>
    <scope>NUCLEOTIDE SEQUENCE [LARGE SCALE GENOMIC DNA]</scope>
</reference>
<comment type="caution">
    <text evidence="5">The sequence shown here is derived from an EMBL/GenBank/DDBJ whole genome shotgun (WGS) entry which is preliminary data.</text>
</comment>
<dbReference type="SUPFAM" id="SSF141571">
    <property type="entry name" value="Pentapeptide repeat-like"/>
    <property type="match status" value="1"/>
</dbReference>
<gene>
    <name evidence="5" type="ORF">RFI_02783</name>
</gene>
<feature type="repeat" description="WD" evidence="3">
    <location>
        <begin position="787"/>
        <end position="828"/>
    </location>
</feature>
<proteinExistence type="predicted"/>
<dbReference type="Pfam" id="PF00400">
    <property type="entry name" value="WD40"/>
    <property type="match status" value="15"/>
</dbReference>
<dbReference type="CDD" id="cd00200">
    <property type="entry name" value="WD40"/>
    <property type="match status" value="2"/>
</dbReference>
<feature type="repeat" description="WD" evidence="3">
    <location>
        <begin position="997"/>
        <end position="1038"/>
    </location>
</feature>
<feature type="repeat" description="WD" evidence="3">
    <location>
        <begin position="1431"/>
        <end position="1472"/>
    </location>
</feature>
<keyword evidence="6" id="KW-1185">Reference proteome</keyword>
<feature type="domain" description="NACHT" evidence="4">
    <location>
        <begin position="264"/>
        <end position="423"/>
    </location>
</feature>
<dbReference type="Gene3D" id="2.160.20.80">
    <property type="entry name" value="E3 ubiquitin-protein ligase SopA"/>
    <property type="match status" value="1"/>
</dbReference>
<dbReference type="PROSITE" id="PS50294">
    <property type="entry name" value="WD_REPEATS_REGION"/>
    <property type="match status" value="15"/>
</dbReference>
<dbReference type="Pfam" id="PF00805">
    <property type="entry name" value="Pentapeptide"/>
    <property type="match status" value="1"/>
</dbReference>
<dbReference type="InterPro" id="IPR001646">
    <property type="entry name" value="5peptide_repeat"/>
</dbReference>
<dbReference type="PRINTS" id="PR00320">
    <property type="entry name" value="GPROTEINBRPT"/>
</dbReference>
<dbReference type="OMA" id="HRHISFK"/>
<feature type="repeat" description="WD" evidence="3">
    <location>
        <begin position="913"/>
        <end position="954"/>
    </location>
</feature>
<feature type="repeat" description="WD" evidence="3">
    <location>
        <begin position="1165"/>
        <end position="1206"/>
    </location>
</feature>
<feature type="non-terminal residue" evidence="5">
    <location>
        <position position="1"/>
    </location>
</feature>
<protein>
    <submittedName>
        <fullName evidence="5">NB-ARC domain-containing protein</fullName>
    </submittedName>
</protein>
<feature type="repeat" description="WD" evidence="3">
    <location>
        <begin position="871"/>
        <end position="912"/>
    </location>
</feature>
<dbReference type="InterPro" id="IPR036322">
    <property type="entry name" value="WD40_repeat_dom_sf"/>
</dbReference>
<feature type="repeat" description="WD" evidence="3">
    <location>
        <begin position="829"/>
        <end position="870"/>
    </location>
</feature>
<dbReference type="InterPro" id="IPR015943">
    <property type="entry name" value="WD40/YVTN_repeat-like_dom_sf"/>
</dbReference>
<dbReference type="InterPro" id="IPR020472">
    <property type="entry name" value="WD40_PAC1"/>
</dbReference>
<evidence type="ECO:0000259" key="4">
    <source>
        <dbReference type="Pfam" id="PF05729"/>
    </source>
</evidence>
<feature type="repeat" description="WD" evidence="3">
    <location>
        <begin position="1389"/>
        <end position="1430"/>
    </location>
</feature>
<evidence type="ECO:0000313" key="6">
    <source>
        <dbReference type="Proteomes" id="UP000023152"/>
    </source>
</evidence>
<feature type="repeat" description="WD" evidence="3">
    <location>
        <begin position="1305"/>
        <end position="1346"/>
    </location>
</feature>
<dbReference type="EMBL" id="ASPP01002684">
    <property type="protein sequence ID" value="ETO34311.1"/>
    <property type="molecule type" value="Genomic_DNA"/>
</dbReference>
<dbReference type="InterPro" id="IPR001680">
    <property type="entry name" value="WD40_rpt"/>
</dbReference>
<feature type="repeat" description="WD" evidence="3">
    <location>
        <begin position="1123"/>
        <end position="1164"/>
    </location>
</feature>
<dbReference type="InterPro" id="IPR007111">
    <property type="entry name" value="NACHT_NTPase"/>
</dbReference>
<evidence type="ECO:0000256" key="2">
    <source>
        <dbReference type="ARBA" id="ARBA00022737"/>
    </source>
</evidence>
<dbReference type="SUPFAM" id="SSF52540">
    <property type="entry name" value="P-loop containing nucleoside triphosphate hydrolases"/>
    <property type="match status" value="1"/>
</dbReference>
<feature type="repeat" description="WD" evidence="3">
    <location>
        <begin position="1081"/>
        <end position="1122"/>
    </location>
</feature>
<dbReference type="PANTHER" id="PTHR19879">
    <property type="entry name" value="TRANSCRIPTION INITIATION FACTOR TFIID"/>
    <property type="match status" value="1"/>
</dbReference>
<keyword evidence="2" id="KW-0677">Repeat</keyword>
<dbReference type="Proteomes" id="UP000023152">
    <property type="component" value="Unassembled WGS sequence"/>
</dbReference>
<feature type="repeat" description="WD" evidence="3">
    <location>
        <begin position="1263"/>
        <end position="1304"/>
    </location>
</feature>
<dbReference type="SUPFAM" id="SSF50978">
    <property type="entry name" value="WD40 repeat-like"/>
    <property type="match status" value="3"/>
</dbReference>
<dbReference type="PROSITE" id="PS00678">
    <property type="entry name" value="WD_REPEATS_1"/>
    <property type="match status" value="9"/>
</dbReference>
<evidence type="ECO:0000256" key="3">
    <source>
        <dbReference type="PROSITE-ProRule" id="PRU00221"/>
    </source>
</evidence>
<organism evidence="5 6">
    <name type="scientific">Reticulomyxa filosa</name>
    <dbReference type="NCBI Taxonomy" id="46433"/>
    <lineage>
        <taxon>Eukaryota</taxon>
        <taxon>Sar</taxon>
        <taxon>Rhizaria</taxon>
        <taxon>Retaria</taxon>
        <taxon>Foraminifera</taxon>
        <taxon>Monothalamids</taxon>
        <taxon>Reticulomyxidae</taxon>
        <taxon>Reticulomyxa</taxon>
    </lineage>
</organism>
<dbReference type="InterPro" id="IPR019775">
    <property type="entry name" value="WD40_repeat_CS"/>
</dbReference>
<dbReference type="SMART" id="SM00320">
    <property type="entry name" value="WD40"/>
    <property type="match status" value="16"/>
</dbReference>
<accession>X6P800</accession>
<evidence type="ECO:0000256" key="1">
    <source>
        <dbReference type="ARBA" id="ARBA00022574"/>
    </source>
</evidence>